<accession>A0ABT5M819</accession>
<dbReference type="Gene3D" id="1.10.10.10">
    <property type="entry name" value="Winged helix-like DNA-binding domain superfamily/Winged helix DNA-binding domain"/>
    <property type="match status" value="1"/>
</dbReference>
<dbReference type="Proteomes" id="UP001214757">
    <property type="component" value="Unassembled WGS sequence"/>
</dbReference>
<evidence type="ECO:0000259" key="4">
    <source>
        <dbReference type="PROSITE" id="PS50043"/>
    </source>
</evidence>
<keyword evidence="6" id="KW-1185">Reference proteome</keyword>
<keyword evidence="2" id="KW-0238">DNA-binding</keyword>
<dbReference type="PRINTS" id="PR00038">
    <property type="entry name" value="HTHLUXR"/>
</dbReference>
<dbReference type="PROSITE" id="PS50043">
    <property type="entry name" value="HTH_LUXR_2"/>
    <property type="match status" value="1"/>
</dbReference>
<feature type="domain" description="HTH luxR-type" evidence="4">
    <location>
        <begin position="147"/>
        <end position="209"/>
    </location>
</feature>
<dbReference type="InterPro" id="IPR013656">
    <property type="entry name" value="PAS_4"/>
</dbReference>
<dbReference type="SUPFAM" id="SSF46894">
    <property type="entry name" value="C-terminal effector domain of the bipartite response regulators"/>
    <property type="match status" value="1"/>
</dbReference>
<dbReference type="Pfam" id="PF00196">
    <property type="entry name" value="GerE"/>
    <property type="match status" value="1"/>
</dbReference>
<name>A0ABT5M819_9GAMM</name>
<dbReference type="EMBL" id="JAQRFO010000072">
    <property type="protein sequence ID" value="MDC9623853.1"/>
    <property type="molecule type" value="Genomic_DNA"/>
</dbReference>
<keyword evidence="1" id="KW-0805">Transcription regulation</keyword>
<evidence type="ECO:0000256" key="3">
    <source>
        <dbReference type="ARBA" id="ARBA00023163"/>
    </source>
</evidence>
<comment type="caution">
    <text evidence="5">The sequence shown here is derived from an EMBL/GenBank/DDBJ whole genome shotgun (WGS) entry which is preliminary data.</text>
</comment>
<evidence type="ECO:0000256" key="1">
    <source>
        <dbReference type="ARBA" id="ARBA00023015"/>
    </source>
</evidence>
<dbReference type="CDD" id="cd06170">
    <property type="entry name" value="LuxR_C_like"/>
    <property type="match status" value="1"/>
</dbReference>
<organism evidence="5 6">
    <name type="scientific">Xenorhabdus aichiensis</name>
    <dbReference type="NCBI Taxonomy" id="3025874"/>
    <lineage>
        <taxon>Bacteria</taxon>
        <taxon>Pseudomonadati</taxon>
        <taxon>Pseudomonadota</taxon>
        <taxon>Gammaproteobacteria</taxon>
        <taxon>Enterobacterales</taxon>
        <taxon>Morganellaceae</taxon>
        <taxon>Xenorhabdus</taxon>
    </lineage>
</organism>
<evidence type="ECO:0000313" key="6">
    <source>
        <dbReference type="Proteomes" id="UP001214757"/>
    </source>
</evidence>
<keyword evidence="3" id="KW-0804">Transcription</keyword>
<dbReference type="Pfam" id="PF08448">
    <property type="entry name" value="PAS_4"/>
    <property type="match status" value="1"/>
</dbReference>
<evidence type="ECO:0000256" key="2">
    <source>
        <dbReference type="ARBA" id="ARBA00023125"/>
    </source>
</evidence>
<gene>
    <name evidence="5" type="ORF">PSI22_20000</name>
</gene>
<dbReference type="InterPro" id="IPR016032">
    <property type="entry name" value="Sig_transdc_resp-reg_C-effctor"/>
</dbReference>
<dbReference type="InterPro" id="IPR036388">
    <property type="entry name" value="WH-like_DNA-bd_sf"/>
</dbReference>
<reference evidence="5 6" key="1">
    <citation type="submission" date="2023-02" db="EMBL/GenBank/DDBJ databases">
        <title>Entomopathogenic bacteria.</title>
        <authorList>
            <person name="Machado R.A."/>
        </authorList>
    </citation>
    <scope>NUCLEOTIDE SEQUENCE [LARGE SCALE GENOMIC DNA]</scope>
    <source>
        <strain evidence="5 6">XENO-7</strain>
    </source>
</reference>
<dbReference type="PANTHER" id="PTHR44688">
    <property type="entry name" value="DNA-BINDING TRANSCRIPTIONAL ACTIVATOR DEVR_DOSR"/>
    <property type="match status" value="1"/>
</dbReference>
<sequence length="229" mass="26856">MSCSTGKIVSALINFWEISNEPWGAKDNNSKFIYANNKYNELISLPKGYDVGGYYDGELPSTTSDFQDEFQKHDRKVESLLDRVTSIEIHPFKGLDYLQPWYFDKFPLIDESGECRGTIFHGRPVDTITLEKLKKINIQTSLIFTPPSEIFSKREWEIIFYIMQGYSTKDIAERLFVSHRTVSNHIQNVYQKTETNSRKSLVDYCYEHNIANYVPENFFREQKSIHFNE</sequence>
<evidence type="ECO:0000313" key="5">
    <source>
        <dbReference type="EMBL" id="MDC9623853.1"/>
    </source>
</evidence>
<dbReference type="PANTHER" id="PTHR44688:SF16">
    <property type="entry name" value="DNA-BINDING TRANSCRIPTIONAL ACTIVATOR DEVR_DOSR"/>
    <property type="match status" value="1"/>
</dbReference>
<proteinExistence type="predicted"/>
<protein>
    <submittedName>
        <fullName evidence="5">LuxR C-terminal-related transcriptional regulator</fullName>
    </submittedName>
</protein>
<dbReference type="SMART" id="SM00421">
    <property type="entry name" value="HTH_LUXR"/>
    <property type="match status" value="1"/>
</dbReference>
<dbReference type="InterPro" id="IPR000792">
    <property type="entry name" value="Tscrpt_reg_LuxR_C"/>
</dbReference>
<dbReference type="PROSITE" id="PS00622">
    <property type="entry name" value="HTH_LUXR_1"/>
    <property type="match status" value="1"/>
</dbReference>
<dbReference type="RefSeq" id="WP_273581267.1">
    <property type="nucleotide sequence ID" value="NZ_JAQRFO010000072.1"/>
</dbReference>